<protein>
    <recommendedName>
        <fullName evidence="4">Secretion system C-terminal sorting domain-containing protein</fullName>
    </recommendedName>
</protein>
<dbReference type="RefSeq" id="WP_111480520.1">
    <property type="nucleotide sequence ID" value="NZ_QHKM01000012.1"/>
</dbReference>
<dbReference type="InterPro" id="IPR026444">
    <property type="entry name" value="Secre_tail"/>
</dbReference>
<accession>A0A328B6J5</accession>
<reference evidence="3" key="1">
    <citation type="submission" date="2018-05" db="EMBL/GenBank/DDBJ databases">
        <authorList>
            <person name="Nie L."/>
        </authorList>
    </citation>
    <scope>NUCLEOTIDE SEQUENCE [LARGE SCALE GENOMIC DNA]</scope>
    <source>
        <strain evidence="3">NL</strain>
    </source>
</reference>
<keyword evidence="1" id="KW-0732">Signal</keyword>
<evidence type="ECO:0000256" key="1">
    <source>
        <dbReference type="SAM" id="SignalP"/>
    </source>
</evidence>
<comment type="caution">
    <text evidence="2">The sequence shown here is derived from an EMBL/GenBank/DDBJ whole genome shotgun (WGS) entry which is preliminary data.</text>
</comment>
<dbReference type="OrthoDB" id="877328at2"/>
<name>A0A328B6J5_9BACT</name>
<evidence type="ECO:0008006" key="4">
    <source>
        <dbReference type="Google" id="ProtNLM"/>
    </source>
</evidence>
<dbReference type="NCBIfam" id="TIGR04183">
    <property type="entry name" value="Por_Secre_tail"/>
    <property type="match status" value="1"/>
</dbReference>
<feature type="signal peptide" evidence="1">
    <location>
        <begin position="1"/>
        <end position="26"/>
    </location>
</feature>
<dbReference type="EMBL" id="QHKM01000012">
    <property type="protein sequence ID" value="RAK62723.1"/>
    <property type="molecule type" value="Genomic_DNA"/>
</dbReference>
<feature type="chain" id="PRO_5016374497" description="Secretion system C-terminal sorting domain-containing protein" evidence="1">
    <location>
        <begin position="27"/>
        <end position="314"/>
    </location>
</feature>
<keyword evidence="3" id="KW-1185">Reference proteome</keyword>
<dbReference type="Proteomes" id="UP000248553">
    <property type="component" value="Unassembled WGS sequence"/>
</dbReference>
<proteinExistence type="predicted"/>
<gene>
    <name evidence="2" type="ORF">DLM85_22920</name>
</gene>
<evidence type="ECO:0000313" key="2">
    <source>
        <dbReference type="EMBL" id="RAK62723.1"/>
    </source>
</evidence>
<sequence length="314" mass="33034">MKHCFTPLVRLALGTGLLLGAAPAHAQLTATVLTGTPTSLASTNGGPIYRSSASSTYLASQFAYVFDGPELGLAGLRSGDRITDIAWEKTTGGASNRPGTFRILLKNSGLTTYTTDASFGALTLDATEAYNNAGYLVPATIGLISFPLTSPFTYTGQSLEVFTDWNMSATGTGMPATGSFLWVQYLVPDKILGFAALAPFTTNLSPTSNGPSSLNDIRPKTTFTYTRLNGTRARVLLSGGAYPNPTTGPLRLALHPAFAGQVRQATVLDAAGRELRRCELSPAGDINLGALPAGVYLVRVRLGALTELHRVTLE</sequence>
<dbReference type="AlphaFoldDB" id="A0A328B6J5"/>
<evidence type="ECO:0000313" key="3">
    <source>
        <dbReference type="Proteomes" id="UP000248553"/>
    </source>
</evidence>
<organism evidence="2 3">
    <name type="scientific">Hymenobacter edaphi</name>
    <dbReference type="NCBI Taxonomy" id="2211146"/>
    <lineage>
        <taxon>Bacteria</taxon>
        <taxon>Pseudomonadati</taxon>
        <taxon>Bacteroidota</taxon>
        <taxon>Cytophagia</taxon>
        <taxon>Cytophagales</taxon>
        <taxon>Hymenobacteraceae</taxon>
        <taxon>Hymenobacter</taxon>
    </lineage>
</organism>